<keyword evidence="2" id="KW-1185">Reference proteome</keyword>
<organism evidence="1 2">
    <name type="scientific">Catharanthus roseus</name>
    <name type="common">Madagascar periwinkle</name>
    <name type="synonym">Vinca rosea</name>
    <dbReference type="NCBI Taxonomy" id="4058"/>
    <lineage>
        <taxon>Eukaryota</taxon>
        <taxon>Viridiplantae</taxon>
        <taxon>Streptophyta</taxon>
        <taxon>Embryophyta</taxon>
        <taxon>Tracheophyta</taxon>
        <taxon>Spermatophyta</taxon>
        <taxon>Magnoliopsida</taxon>
        <taxon>eudicotyledons</taxon>
        <taxon>Gunneridae</taxon>
        <taxon>Pentapetalae</taxon>
        <taxon>asterids</taxon>
        <taxon>lamiids</taxon>
        <taxon>Gentianales</taxon>
        <taxon>Apocynaceae</taxon>
        <taxon>Rauvolfioideae</taxon>
        <taxon>Vinceae</taxon>
        <taxon>Catharanthinae</taxon>
        <taxon>Catharanthus</taxon>
    </lineage>
</organism>
<comment type="caution">
    <text evidence="1">The sequence shown here is derived from an EMBL/GenBank/DDBJ whole genome shotgun (WGS) entry which is preliminary data.</text>
</comment>
<evidence type="ECO:0000313" key="2">
    <source>
        <dbReference type="Proteomes" id="UP001060085"/>
    </source>
</evidence>
<name>A0ACC0BAE8_CATRO</name>
<evidence type="ECO:0000313" key="1">
    <source>
        <dbReference type="EMBL" id="KAI5669594.1"/>
    </source>
</evidence>
<dbReference type="Proteomes" id="UP001060085">
    <property type="component" value="Linkage Group LG04"/>
</dbReference>
<protein>
    <submittedName>
        <fullName evidence="1">Uncharacterized protein</fullName>
    </submittedName>
</protein>
<reference evidence="2" key="1">
    <citation type="journal article" date="2023" name="Nat. Plants">
        <title>Single-cell RNA sequencing provides a high-resolution roadmap for understanding the multicellular compartmentation of specialized metabolism.</title>
        <authorList>
            <person name="Sun S."/>
            <person name="Shen X."/>
            <person name="Li Y."/>
            <person name="Li Y."/>
            <person name="Wang S."/>
            <person name="Li R."/>
            <person name="Zhang H."/>
            <person name="Shen G."/>
            <person name="Guo B."/>
            <person name="Wei J."/>
            <person name="Xu J."/>
            <person name="St-Pierre B."/>
            <person name="Chen S."/>
            <person name="Sun C."/>
        </authorList>
    </citation>
    <scope>NUCLEOTIDE SEQUENCE [LARGE SCALE GENOMIC DNA]</scope>
</reference>
<gene>
    <name evidence="1" type="ORF">M9H77_19447</name>
</gene>
<accession>A0ACC0BAE8</accession>
<sequence>MAASCFSVTSLYGKFLRRSLIAAGLSSQTIDIDEQTTMHFWGPQPNSNPSSSAKPSLLLIHGFGPHHGVFQWRPQIVFFAADFDIYVPDLVFFGHSTTTSNERSEVFQAICVGKLMEKLGVNKYSVVGTSYGGFVAYNLALMFPERIQKLVIANSGINMRKEDHQELLKRANVEKVEDVMLPETSKQLKTLIKLAVYRSTYMPNFVLKDMIGGMYMENRKEKMELLRGLTIGRDDTANIKPLQQDVLLIWGDHDRIFPLDKGKELKEIFGEKAWLEVIKDTSHIPQIEQAGIFNNLLKEFLA</sequence>
<dbReference type="EMBL" id="CM044704">
    <property type="protein sequence ID" value="KAI5669594.1"/>
    <property type="molecule type" value="Genomic_DNA"/>
</dbReference>
<proteinExistence type="predicted"/>